<dbReference type="GeneID" id="63606558"/>
<evidence type="ECO:0000313" key="4">
    <source>
        <dbReference type="Proteomes" id="UP000001037"/>
    </source>
</evidence>
<dbReference type="Proteomes" id="UP000001037">
    <property type="component" value="Chromosome"/>
</dbReference>
<dbReference type="RefSeq" id="WP_014027138.1">
    <property type="nucleotide sequence ID" value="NC_015931.1"/>
</dbReference>
<dbReference type="OrthoDB" id="30814at2157"/>
<evidence type="ECO:0000256" key="1">
    <source>
        <dbReference type="SAM" id="Coils"/>
    </source>
</evidence>
<proteinExistence type="predicted"/>
<sequence length="139" mass="15441">MSRPAGPGGPTSRRGGGPGKRPQPQPLPNGRCNPLCPYFRCMNKALTITRRIVRGRMQRVALCRMVGGPCIGPDCQYAACAMHALLPDGTCAYAKEKGSKSAEEVEKEILEELKKEEEELRRAERIMRKHGFEVDEDML</sequence>
<keyword evidence="4" id="KW-1185">Reference proteome</keyword>
<feature type="compositionally biased region" description="Gly residues" evidence="2">
    <location>
        <begin position="1"/>
        <end position="19"/>
    </location>
</feature>
<dbReference type="InParanoid" id="G0EC91"/>
<gene>
    <name evidence="3" type="ordered locus">Pyrfu_1604</name>
</gene>
<name>G0EC91_PYRF1</name>
<organism evidence="3 4">
    <name type="scientific">Pyrolobus fumarii (strain DSM 11204 / 1A)</name>
    <dbReference type="NCBI Taxonomy" id="694429"/>
    <lineage>
        <taxon>Archaea</taxon>
        <taxon>Thermoproteota</taxon>
        <taxon>Thermoprotei</taxon>
        <taxon>Desulfurococcales</taxon>
        <taxon>Pyrodictiaceae</taxon>
        <taxon>Pyrolobus</taxon>
    </lineage>
</organism>
<evidence type="ECO:0000313" key="3">
    <source>
        <dbReference type="EMBL" id="AEM39461.1"/>
    </source>
</evidence>
<dbReference type="eggNOG" id="arCOG05464">
    <property type="taxonomic scope" value="Archaea"/>
</dbReference>
<dbReference type="STRING" id="694429.Pyrfu_1604"/>
<keyword evidence="1" id="KW-0175">Coiled coil</keyword>
<dbReference type="KEGG" id="pfm:Pyrfu_1604"/>
<feature type="coiled-coil region" evidence="1">
    <location>
        <begin position="99"/>
        <end position="133"/>
    </location>
</feature>
<reference evidence="3 4" key="1">
    <citation type="journal article" date="2011" name="Stand. Genomic Sci.">
        <title>Complete genome sequence of the hyperthermophilic chemolithoautotroph Pyrolobus fumarii type strain (1A).</title>
        <authorList>
            <person name="Anderson I."/>
            <person name="Goker M."/>
            <person name="Nolan M."/>
            <person name="Lucas S."/>
            <person name="Hammon N."/>
            <person name="Deshpande S."/>
            <person name="Cheng J.F."/>
            <person name="Tapia R."/>
            <person name="Han C."/>
            <person name="Goodwin L."/>
            <person name="Pitluck S."/>
            <person name="Huntemann M."/>
            <person name="Liolios K."/>
            <person name="Ivanova N."/>
            <person name="Pagani I."/>
            <person name="Mavromatis K."/>
            <person name="Ovchinikova G."/>
            <person name="Pati A."/>
            <person name="Chen A."/>
            <person name="Palaniappan K."/>
            <person name="Land M."/>
            <person name="Hauser L."/>
            <person name="Brambilla E.M."/>
            <person name="Huber H."/>
            <person name="Yasawong M."/>
            <person name="Rohde M."/>
            <person name="Spring S."/>
            <person name="Abt B."/>
            <person name="Sikorski J."/>
            <person name="Wirth R."/>
            <person name="Detter J.C."/>
            <person name="Woyke T."/>
            <person name="Bristow J."/>
            <person name="Eisen J.A."/>
            <person name="Markowitz V."/>
            <person name="Hugenholtz P."/>
            <person name="Kyrpides N.C."/>
            <person name="Klenk H.P."/>
            <person name="Lapidus A."/>
        </authorList>
    </citation>
    <scope>NUCLEOTIDE SEQUENCE [LARGE SCALE GENOMIC DNA]</scope>
    <source>
        <strain evidence="4">DSM 11204 / 1A</strain>
    </source>
</reference>
<dbReference type="HOGENOM" id="CLU_138325_1_0_2"/>
<feature type="region of interest" description="Disordered" evidence="2">
    <location>
        <begin position="1"/>
        <end position="29"/>
    </location>
</feature>
<dbReference type="AlphaFoldDB" id="G0EC91"/>
<evidence type="ECO:0000256" key="2">
    <source>
        <dbReference type="SAM" id="MobiDB-lite"/>
    </source>
</evidence>
<accession>G0EC91</accession>
<dbReference type="EMBL" id="CP002838">
    <property type="protein sequence ID" value="AEM39461.1"/>
    <property type="molecule type" value="Genomic_DNA"/>
</dbReference>
<protein>
    <submittedName>
        <fullName evidence="3">Uncharacterized protein</fullName>
    </submittedName>
</protein>